<dbReference type="Pfam" id="PF01052">
    <property type="entry name" value="FliMN_C"/>
    <property type="match status" value="1"/>
</dbReference>
<evidence type="ECO:0000256" key="3">
    <source>
        <dbReference type="ARBA" id="ARBA00011049"/>
    </source>
</evidence>
<name>A0A4Y6PT08_PERCE</name>
<comment type="subcellular location">
    <subcellularLocation>
        <location evidence="1">Bacterial flagellum basal body</location>
    </subcellularLocation>
    <subcellularLocation>
        <location evidence="2">Cell inner membrane</location>
        <topology evidence="2">Peripheral membrane protein</topology>
    </subcellularLocation>
</comment>
<keyword evidence="10" id="KW-0975">Bacterial flagellum</keyword>
<keyword evidence="9" id="KW-0472">Membrane</keyword>
<gene>
    <name evidence="13" type="ORF">FIV42_11610</name>
</gene>
<dbReference type="OrthoDB" id="9806941at2"/>
<keyword evidence="8" id="KW-0283">Flagellar rotation</keyword>
<keyword evidence="7" id="KW-0997">Cell inner membrane</keyword>
<dbReference type="GO" id="GO:0009425">
    <property type="term" value="C:bacterial-type flagellum basal body"/>
    <property type="evidence" value="ECO:0007669"/>
    <property type="project" value="UniProtKB-SubCell"/>
</dbReference>
<dbReference type="Gene3D" id="2.30.330.10">
    <property type="entry name" value="SpoA-like"/>
    <property type="match status" value="1"/>
</dbReference>
<feature type="region of interest" description="Disordered" evidence="11">
    <location>
        <begin position="1"/>
        <end position="32"/>
    </location>
</feature>
<protein>
    <recommendedName>
        <fullName evidence="4">Flagellar motor switch protein FliM</fullName>
    </recommendedName>
</protein>
<dbReference type="PANTHER" id="PTHR30034:SF3">
    <property type="entry name" value="FLAGELLAR MOTOR SWITCH PROTEIN FLIM"/>
    <property type="match status" value="1"/>
</dbReference>
<dbReference type="RefSeq" id="WP_141197846.1">
    <property type="nucleotide sequence ID" value="NZ_CP041186.1"/>
</dbReference>
<evidence type="ECO:0000313" key="14">
    <source>
        <dbReference type="Proteomes" id="UP000315995"/>
    </source>
</evidence>
<evidence type="ECO:0000256" key="9">
    <source>
        <dbReference type="ARBA" id="ARBA00023136"/>
    </source>
</evidence>
<evidence type="ECO:0000313" key="13">
    <source>
        <dbReference type="EMBL" id="QDG51363.1"/>
    </source>
</evidence>
<feature type="compositionally biased region" description="Acidic residues" evidence="11">
    <location>
        <begin position="8"/>
        <end position="17"/>
    </location>
</feature>
<accession>A0A5B8Y4L3</accession>
<dbReference type="PIRSF" id="PIRSF002888">
    <property type="entry name" value="FliM"/>
    <property type="match status" value="1"/>
</dbReference>
<evidence type="ECO:0000256" key="2">
    <source>
        <dbReference type="ARBA" id="ARBA00004417"/>
    </source>
</evidence>
<dbReference type="InterPro" id="IPR001543">
    <property type="entry name" value="FliN-like_C"/>
</dbReference>
<keyword evidence="14" id="KW-1185">Reference proteome</keyword>
<dbReference type="InterPro" id="IPR028976">
    <property type="entry name" value="CheC-like_sf"/>
</dbReference>
<evidence type="ECO:0000256" key="11">
    <source>
        <dbReference type="SAM" id="MobiDB-lite"/>
    </source>
</evidence>
<feature type="compositionally biased region" description="Low complexity" evidence="11">
    <location>
        <begin position="20"/>
        <end position="30"/>
    </location>
</feature>
<organism evidence="13 14">
    <name type="scientific">Persicimonas caeni</name>
    <dbReference type="NCBI Taxonomy" id="2292766"/>
    <lineage>
        <taxon>Bacteria</taxon>
        <taxon>Deltaproteobacteria</taxon>
        <taxon>Bradymonadales</taxon>
        <taxon>Bradymonadaceae</taxon>
        <taxon>Persicimonas</taxon>
    </lineage>
</organism>
<evidence type="ECO:0000259" key="12">
    <source>
        <dbReference type="Pfam" id="PF01052"/>
    </source>
</evidence>
<dbReference type="CDD" id="cd17908">
    <property type="entry name" value="FliM"/>
    <property type="match status" value="1"/>
</dbReference>
<evidence type="ECO:0000256" key="6">
    <source>
        <dbReference type="ARBA" id="ARBA00022500"/>
    </source>
</evidence>
<evidence type="ECO:0000256" key="5">
    <source>
        <dbReference type="ARBA" id="ARBA00022475"/>
    </source>
</evidence>
<feature type="domain" description="Flagellar motor switch protein FliN-like C-terminal" evidence="12">
    <location>
        <begin position="277"/>
        <end position="344"/>
    </location>
</feature>
<evidence type="ECO:0000256" key="10">
    <source>
        <dbReference type="ARBA" id="ARBA00023143"/>
    </source>
</evidence>
<dbReference type="GO" id="GO:0050918">
    <property type="term" value="P:positive chemotaxis"/>
    <property type="evidence" value="ECO:0007669"/>
    <property type="project" value="TreeGrafter"/>
</dbReference>
<reference evidence="13 14" key="1">
    <citation type="submission" date="2019-06" db="EMBL/GenBank/DDBJ databases">
        <title>Persicimonas caeni gen. nov., sp. nov., a predatory bacterium isolated from solar saltern.</title>
        <authorList>
            <person name="Wang S."/>
        </authorList>
    </citation>
    <scope>NUCLEOTIDE SEQUENCE [LARGE SCALE GENOMIC DNA]</scope>
    <source>
        <strain evidence="13 14">YN101</strain>
    </source>
</reference>
<keyword evidence="5" id="KW-1003">Cell membrane</keyword>
<dbReference type="GO" id="GO:0005886">
    <property type="term" value="C:plasma membrane"/>
    <property type="evidence" value="ECO:0007669"/>
    <property type="project" value="UniProtKB-SubCell"/>
</dbReference>
<dbReference type="GO" id="GO:0071978">
    <property type="term" value="P:bacterial-type flagellum-dependent swarming motility"/>
    <property type="evidence" value="ECO:0007669"/>
    <property type="project" value="TreeGrafter"/>
</dbReference>
<accession>A0A4Y6PT08</accession>
<dbReference type="AlphaFoldDB" id="A0A4Y6PT08"/>
<evidence type="ECO:0000256" key="4">
    <source>
        <dbReference type="ARBA" id="ARBA00021898"/>
    </source>
</evidence>
<dbReference type="Gene3D" id="3.40.1550.10">
    <property type="entry name" value="CheC-like"/>
    <property type="match status" value="1"/>
</dbReference>
<evidence type="ECO:0000256" key="1">
    <source>
        <dbReference type="ARBA" id="ARBA00004117"/>
    </source>
</evidence>
<dbReference type="InterPro" id="IPR001689">
    <property type="entry name" value="Flag_FliM"/>
</dbReference>
<dbReference type="Pfam" id="PF02154">
    <property type="entry name" value="FliM"/>
    <property type="match status" value="1"/>
</dbReference>
<keyword evidence="6" id="KW-0145">Chemotaxis</keyword>
<dbReference type="EMBL" id="CP041186">
    <property type="protein sequence ID" value="QDG51363.1"/>
    <property type="molecule type" value="Genomic_DNA"/>
</dbReference>
<dbReference type="InterPro" id="IPR036429">
    <property type="entry name" value="SpoA-like_sf"/>
</dbReference>
<comment type="similarity">
    <text evidence="3">Belongs to the FliM family.</text>
</comment>
<dbReference type="PANTHER" id="PTHR30034">
    <property type="entry name" value="FLAGELLAR MOTOR SWITCH PROTEIN FLIM"/>
    <property type="match status" value="1"/>
</dbReference>
<dbReference type="Proteomes" id="UP000315995">
    <property type="component" value="Chromosome"/>
</dbReference>
<sequence>MDLSFEPLDGEAPEELPADSSLSLPESIEPPVEEVEEAAPLVENLPHHVEEREHRAFNLTGERRVERSRLPTLELIDARVAEYLAIELSHVLNVETHVEARADGMEPWGELLDKLESPGCYNLVEFETLDGYGMVSIEMKLLFGLLERLFGGAGLSGGADAAPPKRERFSAIELRLIRRLVRIFGRAVEEAWRPVVPVAMRHLRVDTSPSNIAFTSPSAWVLASTFNIDLGSQSGSMSFALPFELLADYRELFASGRYQRSERDDHDWQQTLKQRASGLPVELIGELGRTNITLRQLASLKAGDVLRLDQSASEPVCVSIEGRPKYRAQISVSHGNLAVELTSLHEAS</sequence>
<dbReference type="PRINTS" id="PR00955">
    <property type="entry name" value="FLGMOTORFLIM"/>
</dbReference>
<dbReference type="SUPFAM" id="SSF101801">
    <property type="entry name" value="Surface presentation of antigens (SPOA)"/>
    <property type="match status" value="1"/>
</dbReference>
<dbReference type="GO" id="GO:0003774">
    <property type="term" value="F:cytoskeletal motor activity"/>
    <property type="evidence" value="ECO:0007669"/>
    <property type="project" value="InterPro"/>
</dbReference>
<evidence type="ECO:0000256" key="7">
    <source>
        <dbReference type="ARBA" id="ARBA00022519"/>
    </source>
</evidence>
<proteinExistence type="inferred from homology"/>
<evidence type="ECO:0000256" key="8">
    <source>
        <dbReference type="ARBA" id="ARBA00022779"/>
    </source>
</evidence>